<evidence type="ECO:0008006" key="3">
    <source>
        <dbReference type="Google" id="ProtNLM"/>
    </source>
</evidence>
<reference evidence="1 2" key="1">
    <citation type="submission" date="2019-09" db="EMBL/GenBank/DDBJ databases">
        <authorList>
            <person name="Duangmal K."/>
            <person name="Teo W.F.A."/>
            <person name="Lipun K."/>
        </authorList>
    </citation>
    <scope>NUCLEOTIDE SEQUENCE [LARGE SCALE GENOMIC DNA]</scope>
    <source>
        <strain evidence="1 2">K1PN6</strain>
    </source>
</reference>
<name>A0A5N8X205_9ACTN</name>
<sequence>MVDDISHEGLPVLLREEGVSFQRVKTRKASRDPDHATRKARIEHLCAIADGEVIPEGVVVDPATSRSTS</sequence>
<dbReference type="EMBL" id="VMNX01000159">
    <property type="protein sequence ID" value="MPY52878.1"/>
    <property type="molecule type" value="Genomic_DNA"/>
</dbReference>
<organism evidence="1 2">
    <name type="scientific">Streptomyces acidicola</name>
    <dbReference type="NCBI Taxonomy" id="2596892"/>
    <lineage>
        <taxon>Bacteria</taxon>
        <taxon>Bacillati</taxon>
        <taxon>Actinomycetota</taxon>
        <taxon>Actinomycetes</taxon>
        <taxon>Kitasatosporales</taxon>
        <taxon>Streptomycetaceae</taxon>
        <taxon>Streptomyces</taxon>
    </lineage>
</organism>
<dbReference type="Proteomes" id="UP000373149">
    <property type="component" value="Unassembled WGS sequence"/>
</dbReference>
<proteinExistence type="predicted"/>
<keyword evidence="2" id="KW-1185">Reference proteome</keyword>
<protein>
    <recommendedName>
        <fullName evidence="3">Transposase</fullName>
    </recommendedName>
</protein>
<comment type="caution">
    <text evidence="1">The sequence shown here is derived from an EMBL/GenBank/DDBJ whole genome shotgun (WGS) entry which is preliminary data.</text>
</comment>
<gene>
    <name evidence="1" type="ORF">FPZ41_31700</name>
</gene>
<accession>A0A5N8X205</accession>
<evidence type="ECO:0000313" key="1">
    <source>
        <dbReference type="EMBL" id="MPY52878.1"/>
    </source>
</evidence>
<evidence type="ECO:0000313" key="2">
    <source>
        <dbReference type="Proteomes" id="UP000373149"/>
    </source>
</evidence>
<dbReference type="AlphaFoldDB" id="A0A5N8X205"/>